<proteinExistence type="predicted"/>
<protein>
    <recommendedName>
        <fullName evidence="5">Magnesium transporter</fullName>
    </recommendedName>
</protein>
<comment type="caution">
    <text evidence="3">The sequence shown here is derived from an EMBL/GenBank/DDBJ whole genome shotgun (WGS) entry which is preliminary data.</text>
</comment>
<evidence type="ECO:0000313" key="3">
    <source>
        <dbReference type="EMBL" id="CAK0886345.1"/>
    </source>
</evidence>
<dbReference type="InterPro" id="IPR009834">
    <property type="entry name" value="Ureide_permease"/>
</dbReference>
<feature type="transmembrane region" description="Helical" evidence="2">
    <location>
        <begin position="74"/>
        <end position="97"/>
    </location>
</feature>
<feature type="transmembrane region" description="Helical" evidence="2">
    <location>
        <begin position="239"/>
        <end position="260"/>
    </location>
</feature>
<feature type="compositionally biased region" description="Gly residues" evidence="1">
    <location>
        <begin position="366"/>
        <end position="379"/>
    </location>
</feature>
<reference evidence="3" key="1">
    <citation type="submission" date="2023-10" db="EMBL/GenBank/DDBJ databases">
        <authorList>
            <person name="Chen Y."/>
            <person name="Shah S."/>
            <person name="Dougan E. K."/>
            <person name="Thang M."/>
            <person name="Chan C."/>
        </authorList>
    </citation>
    <scope>NUCLEOTIDE SEQUENCE [LARGE SCALE GENOMIC DNA]</scope>
</reference>
<keyword evidence="2" id="KW-0812">Transmembrane</keyword>
<keyword evidence="4" id="KW-1185">Reference proteome</keyword>
<feature type="transmembrane region" description="Helical" evidence="2">
    <location>
        <begin position="213"/>
        <end position="233"/>
    </location>
</feature>
<feature type="region of interest" description="Disordered" evidence="1">
    <location>
        <begin position="363"/>
        <end position="408"/>
    </location>
</feature>
<evidence type="ECO:0000313" key="4">
    <source>
        <dbReference type="Proteomes" id="UP001189429"/>
    </source>
</evidence>
<gene>
    <name evidence="3" type="ORF">PCOR1329_LOCUS67714</name>
</gene>
<keyword evidence="2" id="KW-1133">Transmembrane helix</keyword>
<organism evidence="3 4">
    <name type="scientific">Prorocentrum cordatum</name>
    <dbReference type="NCBI Taxonomy" id="2364126"/>
    <lineage>
        <taxon>Eukaryota</taxon>
        <taxon>Sar</taxon>
        <taxon>Alveolata</taxon>
        <taxon>Dinophyceae</taxon>
        <taxon>Prorocentrales</taxon>
        <taxon>Prorocentraceae</taxon>
        <taxon>Prorocentrum</taxon>
    </lineage>
</organism>
<feature type="transmembrane region" description="Helical" evidence="2">
    <location>
        <begin position="117"/>
        <end position="137"/>
    </location>
</feature>
<dbReference type="EMBL" id="CAUYUJ010018791">
    <property type="protein sequence ID" value="CAK0886345.1"/>
    <property type="molecule type" value="Genomic_DNA"/>
</dbReference>
<evidence type="ECO:0000256" key="2">
    <source>
        <dbReference type="SAM" id="Phobius"/>
    </source>
</evidence>
<feature type="transmembrane region" description="Helical" evidence="2">
    <location>
        <begin position="174"/>
        <end position="193"/>
    </location>
</feature>
<dbReference type="Proteomes" id="UP001189429">
    <property type="component" value="Unassembled WGS sequence"/>
</dbReference>
<accession>A0ABN9WM90</accession>
<evidence type="ECO:0008006" key="5">
    <source>
        <dbReference type="Google" id="ProtNLM"/>
    </source>
</evidence>
<dbReference type="Pfam" id="PF07168">
    <property type="entry name" value="Ureide_permease"/>
    <property type="match status" value="1"/>
</dbReference>
<sequence>MAKADVAVHVLAELADAGALIPEVLGVLRPPVLQHLPLAELVRLVAKLGARGESTDAGLKVPIQSSEGLVRFELFYWNWSAAVFASSVAAGLCFGSVPSNGGHGAGNYLDDWRQKSAERYLTALAAGLIFNVANLCLCKGIAMLGLSLAFPITIGTALVLGTLVTYAVQPRGDFGLLLLGVVVAFAAVCMASWVQRLKAAAAPGGGPSLRRKLAVCLTGGVLMGLWNPLATVAEAEPGGFLTLFTFAVLISSSVLVPLLLERPLEGGAGTPLAVALQEYRGLGCRAVAYSAAGGTVWCVGTLANLVAGDSGVLSSAESYAIGQCANMIAIFWGALYSKGVPGHGPDGEGVAGPRLRDVRQRHHMRGSGGVLSAGGGGGQQQAPGLRAERAGSRPTCWEATSAKRFGRP</sequence>
<name>A0ABN9WM90_9DINO</name>
<keyword evidence="2" id="KW-0472">Membrane</keyword>
<feature type="transmembrane region" description="Helical" evidence="2">
    <location>
        <begin position="144"/>
        <end position="168"/>
    </location>
</feature>
<evidence type="ECO:0000256" key="1">
    <source>
        <dbReference type="SAM" id="MobiDB-lite"/>
    </source>
</evidence>